<keyword evidence="7 10" id="KW-1015">Disulfide bond</keyword>
<dbReference type="Gene3D" id="2.10.25.10">
    <property type="entry name" value="Laminin"/>
    <property type="match status" value="1"/>
</dbReference>
<evidence type="ECO:0000256" key="3">
    <source>
        <dbReference type="ARBA" id="ARBA00022530"/>
    </source>
</evidence>
<feature type="domain" description="Laminin G" evidence="12">
    <location>
        <begin position="1284"/>
        <end position="1465"/>
    </location>
</feature>
<evidence type="ECO:0000256" key="2">
    <source>
        <dbReference type="ARBA" id="ARBA00022525"/>
    </source>
</evidence>
<dbReference type="GO" id="GO:0009887">
    <property type="term" value="P:animal organ morphogenesis"/>
    <property type="evidence" value="ECO:0007669"/>
    <property type="project" value="TreeGrafter"/>
</dbReference>
<comment type="subcellular location">
    <subcellularLocation>
        <location evidence="1">Secreted</location>
        <location evidence="1">Extracellular space</location>
        <location evidence="1">Extracellular matrix</location>
        <location evidence="1">Basement membrane</location>
    </subcellularLocation>
</comment>
<dbReference type="InterPro" id="IPR001791">
    <property type="entry name" value="Laminin_G"/>
</dbReference>
<dbReference type="CDD" id="cd00110">
    <property type="entry name" value="LamG"/>
    <property type="match status" value="3"/>
</dbReference>
<feature type="disulfide bond" evidence="10">
    <location>
        <begin position="417"/>
        <end position="426"/>
    </location>
</feature>
<dbReference type="Pfam" id="PF00054">
    <property type="entry name" value="Laminin_G_1"/>
    <property type="match status" value="1"/>
</dbReference>
<evidence type="ECO:0000259" key="14">
    <source>
        <dbReference type="PROSITE" id="PS51115"/>
    </source>
</evidence>
<feature type="coiled-coil region" evidence="11">
    <location>
        <begin position="871"/>
        <end position="966"/>
    </location>
</feature>
<keyword evidence="8" id="KW-0325">Glycoprotein</keyword>
<evidence type="ECO:0000256" key="9">
    <source>
        <dbReference type="ARBA" id="ARBA00023292"/>
    </source>
</evidence>
<dbReference type="SMART" id="SM00180">
    <property type="entry name" value="EGF_Lam"/>
    <property type="match status" value="4"/>
</dbReference>
<accession>A0A6A4W0H0</accession>
<dbReference type="FunFam" id="2.10.25.10:FF:000188">
    <property type="entry name" value="Laminin subunit gamma 2"/>
    <property type="match status" value="1"/>
</dbReference>
<dbReference type="Gene3D" id="2.170.300.10">
    <property type="entry name" value="Tie2 ligand-binding domain superfamily"/>
    <property type="match status" value="2"/>
</dbReference>
<keyword evidence="4" id="KW-0732">Signal</keyword>
<evidence type="ECO:0000256" key="7">
    <source>
        <dbReference type="ARBA" id="ARBA00023157"/>
    </source>
</evidence>
<feature type="domain" description="Laminin IV type A" evidence="14">
    <location>
        <begin position="126"/>
        <end position="355"/>
    </location>
</feature>
<sequence>MISTHRTGYSRTVTAARCVCYRCERCSLGFYSFPRCRRCQCDPAGTAGCDNEGNCPCDQQGRCYCKTNVRGARCDQCAPNTFGLSADNPDGCTACFCFTRSGQCSQAEFTWVPLFVVRTNRSVIIEYDETYETVETYPFVLWRTEEICYIHLTLPDKRSLTLGPGQTRLDIINTLRVIPERSGDVQLGLGQPLDTPVRSYNGELRFRLRTEGGVRPFPAAVLASYPLVQLQGHSRLVLEYFPEDDRPGPDGLHTVRFHESLWRRKGDGSVPLYPRYPTDPYSVVRFHESLWRRKGDGSAPVSRETLMVALQNTTLVLVRATDAIDTRKAEIWDISWDMAEPTYGRPGDTALGIERCACPAQYSGSSCQDPSIGFYRTFTSEERSSQIIIDLIGDVAECQCNGRATTCHPDTGVCQNCTSNTAGRQCELCAVGYYGNPADRGGCRRCLCPTETVSHAVGCTGDYRVAFRCQCLPGYYGQRCDRWVQSEQKYRSREIKRCDYGYYGDARDPSVGCVPCGCDRAGSVADHCDPTTGQCPCRAGRTGRDCTACPPRHVQTARGCQACEDGCVGLLLADLDALSELAAAVDVPSSAGAPWDTLYTISNETERLDEELTEYIGVRVGLQALNDSFDLDTMAENLLVQALWRTWSGTWAAARRPPAWTRRCARPPLSWRSCGGRNFTDAQRRADDELAEVGRLLDRVRALEPNGTALSEPRTRLERLQEKLQDMGRLIEGARQTVTETEALLDDLRARLLRLDQRKQLLGNETEAVEVLLANTSDALLPLRRLYDQAQGQTIDLTDLRDQLQRVSANDSELQRRMAELSQLSPDFVQKYVVPAEAHAAQLSQQAEELASLFQGTRQGANASLAAARAYQEIVDILEAANETARAANQQVGLVDIASLTSQGQQAKDKSEELLKAAEQLRRQVTALSADLAGNKTSLQRVSDAVRDVRSQNDVIQRELKQLNSTELARSVAAAAELARSALAKAAAVDARTGEVEGGLQSELRPGLARLQRQSEAGVSDGLQKVDEAIENISEAAKLAIQVEEKADSATQSTKDAKLQLEQLKNKILKTRQAASKIRVSLTSNGTSCSRRYRMLELQPGATSALRLRYAVSEPAITDALLLFIGATGKSDFLAVEMVDRRVRFLWNNGGSTQSVIHPLKLETNNEQLLWDDRWYSIEATRIGSLGRLLVRPMEPGGGGADPSPVSAAATDGLSVLELTGEDPVFIGAPRDRPLPAPVTANRFAGCLDDVSINGQTLGLWNFQETRDCGACRTGPRADELAAAPESAFDGEGYVELSPLASSGQRRVYLPASLWMRTFDPDALLLLVANEKKGQLFSLELRDGFVVFRVAFSKNAELVVKSKQRHNTGNWTQIEATYYEKEVLLKVNGDGPKGTFNPVGGDSPPELALYLDTSKLYVGGVSPDFDRRPWPQLTFVPLLGCVRDVQIDTAQNLRSGNSTGVTNGCTGQELRTVSFQGDGYLETDSYRLKRNASFGLSFKADAPDGLLLISTFAGQSAAGSADLSEVYSLRLVGGRLELTVDGGTGLLNHHL</sequence>
<proteinExistence type="predicted"/>
<evidence type="ECO:0000256" key="8">
    <source>
        <dbReference type="ARBA" id="ARBA00023180"/>
    </source>
</evidence>
<evidence type="ECO:0000313" key="15">
    <source>
        <dbReference type="EMBL" id="KAF0296582.1"/>
    </source>
</evidence>
<protein>
    <submittedName>
        <fullName evidence="15">Laminin subunit alpha-2</fullName>
    </submittedName>
</protein>
<dbReference type="PANTHER" id="PTHR10574:SF406">
    <property type="entry name" value="LAMININ SUBUNIT ALPHA 5"/>
    <property type="match status" value="1"/>
</dbReference>
<feature type="disulfide bond" evidence="10">
    <location>
        <begin position="537"/>
        <end position="546"/>
    </location>
</feature>
<dbReference type="OrthoDB" id="8545473at2759"/>
<gene>
    <name evidence="15" type="primary">LAMA1_1</name>
    <name evidence="15" type="ORF">FJT64_005951</name>
</gene>
<dbReference type="PROSITE" id="PS51115">
    <property type="entry name" value="LAMININ_IVA"/>
    <property type="match status" value="1"/>
</dbReference>
<dbReference type="PROSITE" id="PS01248">
    <property type="entry name" value="EGF_LAM_1"/>
    <property type="match status" value="2"/>
</dbReference>
<feature type="domain" description="Laminin G" evidence="12">
    <location>
        <begin position="1079"/>
        <end position="1272"/>
    </location>
</feature>
<keyword evidence="5" id="KW-0677">Repeat</keyword>
<feature type="disulfide bond" evidence="10">
    <location>
        <begin position="65"/>
        <end position="74"/>
    </location>
</feature>
<evidence type="ECO:0000256" key="10">
    <source>
        <dbReference type="PROSITE-ProRule" id="PRU00460"/>
    </source>
</evidence>
<dbReference type="InterPro" id="IPR013320">
    <property type="entry name" value="ConA-like_dom_sf"/>
</dbReference>
<feature type="coiled-coil region" evidence="11">
    <location>
        <begin position="1026"/>
        <end position="1074"/>
    </location>
</feature>
<organism evidence="15 16">
    <name type="scientific">Amphibalanus amphitrite</name>
    <name type="common">Striped barnacle</name>
    <name type="synonym">Balanus amphitrite</name>
    <dbReference type="NCBI Taxonomy" id="1232801"/>
    <lineage>
        <taxon>Eukaryota</taxon>
        <taxon>Metazoa</taxon>
        <taxon>Ecdysozoa</taxon>
        <taxon>Arthropoda</taxon>
        <taxon>Crustacea</taxon>
        <taxon>Multicrustacea</taxon>
        <taxon>Cirripedia</taxon>
        <taxon>Thoracica</taxon>
        <taxon>Thoracicalcarea</taxon>
        <taxon>Balanomorpha</taxon>
        <taxon>Balanoidea</taxon>
        <taxon>Balanidae</taxon>
        <taxon>Amphibalaninae</taxon>
        <taxon>Amphibalanus</taxon>
    </lineage>
</organism>
<feature type="coiled-coil region" evidence="11">
    <location>
        <begin position="797"/>
        <end position="824"/>
    </location>
</feature>
<dbReference type="GO" id="GO:0005604">
    <property type="term" value="C:basement membrane"/>
    <property type="evidence" value="ECO:0007669"/>
    <property type="project" value="UniProtKB-SubCell"/>
</dbReference>
<dbReference type="GO" id="GO:0009888">
    <property type="term" value="P:tissue development"/>
    <property type="evidence" value="ECO:0007669"/>
    <property type="project" value="TreeGrafter"/>
</dbReference>
<feature type="coiled-coil region" evidence="11">
    <location>
        <begin position="717"/>
        <end position="765"/>
    </location>
</feature>
<feature type="disulfide bond" evidence="10">
    <location>
        <begin position="516"/>
        <end position="528"/>
    </location>
</feature>
<dbReference type="Pfam" id="PF00053">
    <property type="entry name" value="EGF_laminin"/>
    <property type="match status" value="2"/>
</dbReference>
<evidence type="ECO:0000259" key="13">
    <source>
        <dbReference type="PROSITE" id="PS50027"/>
    </source>
</evidence>
<dbReference type="PANTHER" id="PTHR10574">
    <property type="entry name" value="NETRIN/LAMININ-RELATED"/>
    <property type="match status" value="1"/>
</dbReference>
<evidence type="ECO:0000259" key="12">
    <source>
        <dbReference type="PROSITE" id="PS50025"/>
    </source>
</evidence>
<feature type="domain" description="Laminin EGF-like" evidence="13">
    <location>
        <begin position="398"/>
        <end position="445"/>
    </location>
</feature>
<dbReference type="EMBL" id="VIIS01001548">
    <property type="protein sequence ID" value="KAF0296583.1"/>
    <property type="molecule type" value="Genomic_DNA"/>
</dbReference>
<dbReference type="GO" id="GO:0007411">
    <property type="term" value="P:axon guidance"/>
    <property type="evidence" value="ECO:0007669"/>
    <property type="project" value="TreeGrafter"/>
</dbReference>
<feature type="domain" description="Laminin EGF-like" evidence="13">
    <location>
        <begin position="516"/>
        <end position="562"/>
    </location>
</feature>
<dbReference type="InterPro" id="IPR056863">
    <property type="entry name" value="LMN_ATRN_NET-like_EGF"/>
</dbReference>
<dbReference type="PROSITE" id="PS50027">
    <property type="entry name" value="EGF_LAM_2"/>
    <property type="match status" value="3"/>
</dbReference>
<keyword evidence="2" id="KW-0964">Secreted</keyword>
<feature type="domain" description="Laminin EGF-like" evidence="13">
    <location>
        <begin position="39"/>
        <end position="94"/>
    </location>
</feature>
<evidence type="ECO:0000256" key="6">
    <source>
        <dbReference type="ARBA" id="ARBA00022869"/>
    </source>
</evidence>
<dbReference type="SUPFAM" id="SSF57196">
    <property type="entry name" value="EGF/Laminin"/>
    <property type="match status" value="1"/>
</dbReference>
<evidence type="ECO:0000256" key="11">
    <source>
        <dbReference type="SAM" id="Coils"/>
    </source>
</evidence>
<dbReference type="InterPro" id="IPR002049">
    <property type="entry name" value="LE_dom"/>
</dbReference>
<keyword evidence="3" id="KW-0272">Extracellular matrix</keyword>
<evidence type="ECO:0000256" key="4">
    <source>
        <dbReference type="ARBA" id="ARBA00022729"/>
    </source>
</evidence>
<dbReference type="EMBL" id="VIIS01001548">
    <property type="protein sequence ID" value="KAF0296581.1"/>
    <property type="molecule type" value="Genomic_DNA"/>
</dbReference>
<keyword evidence="6" id="KW-0084">Basement membrane</keyword>
<dbReference type="Pfam" id="PF24973">
    <property type="entry name" value="EGF_LMN_ATRN"/>
    <property type="match status" value="1"/>
</dbReference>
<dbReference type="SMART" id="SM00282">
    <property type="entry name" value="LamG"/>
    <property type="match status" value="2"/>
</dbReference>
<dbReference type="Proteomes" id="UP000440578">
    <property type="component" value="Unassembled WGS sequence"/>
</dbReference>
<dbReference type="SUPFAM" id="SSF49899">
    <property type="entry name" value="Concanavalin A-like lectins/glucanases"/>
    <property type="match status" value="3"/>
</dbReference>
<evidence type="ECO:0000256" key="1">
    <source>
        <dbReference type="ARBA" id="ARBA00004302"/>
    </source>
</evidence>
<name>A0A6A4W0H0_AMPAM</name>
<comment type="caution">
    <text evidence="10">Lacks conserved residue(s) required for the propagation of feature annotation.</text>
</comment>
<keyword evidence="16" id="KW-1185">Reference proteome</keyword>
<dbReference type="FunFam" id="2.10.25.10:FF:000242">
    <property type="entry name" value="Laminin subunit alpha 1"/>
    <property type="match status" value="1"/>
</dbReference>
<dbReference type="Gene3D" id="2.60.120.200">
    <property type="match status" value="3"/>
</dbReference>
<reference evidence="15 16" key="1">
    <citation type="submission" date="2019-07" db="EMBL/GenBank/DDBJ databases">
        <title>Draft genome assembly of a fouling barnacle, Amphibalanus amphitrite (Darwin, 1854): The first reference genome for Thecostraca.</title>
        <authorList>
            <person name="Kim W."/>
        </authorList>
    </citation>
    <scope>NUCLEOTIDE SEQUENCE [LARGE SCALE GENOMIC DNA]</scope>
    <source>
        <strain evidence="15">SNU_AA5</strain>
        <tissue evidence="15">Soma without cirri and trophi</tissue>
    </source>
</reference>
<feature type="disulfide bond" evidence="10">
    <location>
        <begin position="518"/>
        <end position="535"/>
    </location>
</feature>
<dbReference type="Pfam" id="PF00052">
    <property type="entry name" value="Laminin_B"/>
    <property type="match status" value="1"/>
</dbReference>
<comment type="caution">
    <text evidence="15">The sequence shown here is derived from an EMBL/GenBank/DDBJ whole genome shotgun (WGS) entry which is preliminary data.</text>
</comment>
<dbReference type="CDD" id="cd00055">
    <property type="entry name" value="EGF_Lam"/>
    <property type="match status" value="3"/>
</dbReference>
<keyword evidence="11" id="KW-0175">Coiled coil</keyword>
<feature type="disulfide bond" evidence="10">
    <location>
        <begin position="429"/>
        <end position="443"/>
    </location>
</feature>
<dbReference type="InterPro" id="IPR050440">
    <property type="entry name" value="Laminin/Netrin_ECM"/>
</dbReference>
<dbReference type="InterPro" id="IPR000034">
    <property type="entry name" value="Laminin_IV"/>
</dbReference>
<evidence type="ECO:0000313" key="16">
    <source>
        <dbReference type="Proteomes" id="UP000440578"/>
    </source>
</evidence>
<dbReference type="SMART" id="SM00281">
    <property type="entry name" value="LamB"/>
    <property type="match status" value="1"/>
</dbReference>
<dbReference type="PROSITE" id="PS50025">
    <property type="entry name" value="LAM_G_DOMAIN"/>
    <property type="match status" value="2"/>
</dbReference>
<dbReference type="EMBL" id="VIIS01001548">
    <property type="protein sequence ID" value="KAF0296582.1"/>
    <property type="molecule type" value="Genomic_DNA"/>
</dbReference>
<evidence type="ECO:0000256" key="5">
    <source>
        <dbReference type="ARBA" id="ARBA00022737"/>
    </source>
</evidence>
<keyword evidence="9 10" id="KW-0424">Laminin EGF-like domain</keyword>
<dbReference type="Pfam" id="PF02210">
    <property type="entry name" value="Laminin_G_2"/>
    <property type="match status" value="1"/>
</dbReference>